<accession>A0A6S7BHD5</accession>
<keyword evidence="3" id="KW-1185">Reference proteome</keyword>
<dbReference type="EMBL" id="CADIKK010000028">
    <property type="protein sequence ID" value="CAB3800486.1"/>
    <property type="molecule type" value="Genomic_DNA"/>
</dbReference>
<dbReference type="AlphaFoldDB" id="A0A6S7BHD5"/>
<evidence type="ECO:0000256" key="1">
    <source>
        <dbReference type="SAM" id="Coils"/>
    </source>
</evidence>
<evidence type="ECO:0008006" key="4">
    <source>
        <dbReference type="Google" id="ProtNLM"/>
    </source>
</evidence>
<evidence type="ECO:0000313" key="3">
    <source>
        <dbReference type="Proteomes" id="UP000494365"/>
    </source>
</evidence>
<dbReference type="InterPro" id="IPR002514">
    <property type="entry name" value="Transposase_8"/>
</dbReference>
<gene>
    <name evidence="2" type="ORF">LMG28614_05189</name>
</gene>
<organism evidence="2 3">
    <name type="scientific">Paraburkholderia ultramafica</name>
    <dbReference type="NCBI Taxonomy" id="1544867"/>
    <lineage>
        <taxon>Bacteria</taxon>
        <taxon>Pseudomonadati</taxon>
        <taxon>Pseudomonadota</taxon>
        <taxon>Betaproteobacteria</taxon>
        <taxon>Burkholderiales</taxon>
        <taxon>Burkholderiaceae</taxon>
        <taxon>Paraburkholderia</taxon>
    </lineage>
</organism>
<dbReference type="GO" id="GO:0006313">
    <property type="term" value="P:DNA transposition"/>
    <property type="evidence" value="ECO:0007669"/>
    <property type="project" value="InterPro"/>
</dbReference>
<dbReference type="Proteomes" id="UP000494365">
    <property type="component" value="Unassembled WGS sequence"/>
</dbReference>
<evidence type="ECO:0000313" key="2">
    <source>
        <dbReference type="EMBL" id="CAB3800486.1"/>
    </source>
</evidence>
<feature type="coiled-coil region" evidence="1">
    <location>
        <begin position="66"/>
        <end position="93"/>
    </location>
</feature>
<dbReference type="GO" id="GO:0004803">
    <property type="term" value="F:transposase activity"/>
    <property type="evidence" value="ECO:0007669"/>
    <property type="project" value="InterPro"/>
</dbReference>
<keyword evidence="1" id="KW-0175">Coiled coil</keyword>
<sequence length="109" mass="12336">MSVSVSTRVSLLREVGDETQTVPGGADRGRAQITVPPACQWRICSVSWGSPSRSFYQWKKQYAGLESNQLRELKQLQDENARLKKLVAELGLDKAILQDIAVRKWPRPR</sequence>
<name>A0A6S7BHD5_9BURK</name>
<proteinExistence type="predicted"/>
<dbReference type="GO" id="GO:0003677">
    <property type="term" value="F:DNA binding"/>
    <property type="evidence" value="ECO:0007669"/>
    <property type="project" value="InterPro"/>
</dbReference>
<reference evidence="2 3" key="1">
    <citation type="submission" date="2020-04" db="EMBL/GenBank/DDBJ databases">
        <authorList>
            <person name="De Canck E."/>
        </authorList>
    </citation>
    <scope>NUCLEOTIDE SEQUENCE [LARGE SCALE GENOMIC DNA]</scope>
    <source>
        <strain evidence="2 3">LMG 28614</strain>
    </source>
</reference>
<dbReference type="Pfam" id="PF01527">
    <property type="entry name" value="HTH_Tnp_1"/>
    <property type="match status" value="1"/>
</dbReference>
<protein>
    <recommendedName>
        <fullName evidence="4">Transposase</fullName>
    </recommendedName>
</protein>